<feature type="transmembrane region" description="Helical" evidence="1">
    <location>
        <begin position="6"/>
        <end position="32"/>
    </location>
</feature>
<feature type="transmembrane region" description="Helical" evidence="1">
    <location>
        <begin position="53"/>
        <end position="73"/>
    </location>
</feature>
<name>A0A224Y5N1_9HEMI</name>
<evidence type="ECO:0000313" key="2">
    <source>
        <dbReference type="EMBL" id="JAW15861.1"/>
    </source>
</evidence>
<proteinExistence type="predicted"/>
<keyword evidence="1" id="KW-0472">Membrane</keyword>
<reference evidence="2" key="1">
    <citation type="journal article" date="2018" name="PLoS Negl. Trop. Dis.">
        <title>An insight into the salivary gland and fat body transcriptome of Panstrongylus lignarius (Hemiptera: Heteroptera), the main vector of Chagas disease in Peru.</title>
        <authorList>
            <person name="Nevoa J.C."/>
            <person name="Mendes M.T."/>
            <person name="da Silva M.V."/>
            <person name="Soares S.C."/>
            <person name="Oliveira C.J.F."/>
            <person name="Ribeiro J.M.C."/>
        </authorList>
    </citation>
    <scope>NUCLEOTIDE SEQUENCE</scope>
</reference>
<dbReference type="EMBL" id="GFTR01000565">
    <property type="protein sequence ID" value="JAW15861.1"/>
    <property type="molecule type" value="Transcribed_RNA"/>
</dbReference>
<keyword evidence="1" id="KW-1133">Transmembrane helix</keyword>
<evidence type="ECO:0000256" key="1">
    <source>
        <dbReference type="SAM" id="Phobius"/>
    </source>
</evidence>
<accession>A0A224Y5N1</accession>
<sequence>MDLEVMIPISIVVIFVIKTKLAILILLSFIFMTDRCFCSVFCMCHIPCSSEKLFGFEVFHSFYIQTFFTFIGFV</sequence>
<organism evidence="2">
    <name type="scientific">Panstrongylus lignarius</name>
    <dbReference type="NCBI Taxonomy" id="156445"/>
    <lineage>
        <taxon>Eukaryota</taxon>
        <taxon>Metazoa</taxon>
        <taxon>Ecdysozoa</taxon>
        <taxon>Arthropoda</taxon>
        <taxon>Hexapoda</taxon>
        <taxon>Insecta</taxon>
        <taxon>Pterygota</taxon>
        <taxon>Neoptera</taxon>
        <taxon>Paraneoptera</taxon>
        <taxon>Hemiptera</taxon>
        <taxon>Heteroptera</taxon>
        <taxon>Panheteroptera</taxon>
        <taxon>Cimicomorpha</taxon>
        <taxon>Reduviidae</taxon>
        <taxon>Triatominae</taxon>
        <taxon>Panstrongylus</taxon>
    </lineage>
</organism>
<dbReference type="AlphaFoldDB" id="A0A224Y5N1"/>
<keyword evidence="1" id="KW-0812">Transmembrane</keyword>
<protein>
    <submittedName>
        <fullName evidence="2">Uncharacterized protein</fullName>
    </submittedName>
</protein>